<keyword evidence="4 9" id="KW-0732">Signal</keyword>
<dbReference type="Proteomes" id="UP001370490">
    <property type="component" value="Unassembled WGS sequence"/>
</dbReference>
<dbReference type="SMART" id="SM00768">
    <property type="entry name" value="X8"/>
    <property type="match status" value="1"/>
</dbReference>
<proteinExistence type="predicted"/>
<dbReference type="PANTHER" id="PTHR31044:SF35">
    <property type="entry name" value="GLUCAN ENDO-1,3-BETA-GLUCOSIDASE 4-LIKE"/>
    <property type="match status" value="1"/>
</dbReference>
<name>A0AAN8V0Q7_9MAGN</name>
<evidence type="ECO:0000313" key="12">
    <source>
        <dbReference type="Proteomes" id="UP001370490"/>
    </source>
</evidence>
<evidence type="ECO:0000256" key="7">
    <source>
        <dbReference type="ARBA" id="ARBA00023180"/>
    </source>
</evidence>
<dbReference type="GO" id="GO:0098552">
    <property type="term" value="C:side of membrane"/>
    <property type="evidence" value="ECO:0007669"/>
    <property type="project" value="UniProtKB-KW"/>
</dbReference>
<dbReference type="FunFam" id="1.20.58.1040:FF:000001">
    <property type="entry name" value="Glucan endo-1,3-beta-glucosidase 4"/>
    <property type="match status" value="1"/>
</dbReference>
<dbReference type="GO" id="GO:0005886">
    <property type="term" value="C:plasma membrane"/>
    <property type="evidence" value="ECO:0007669"/>
    <property type="project" value="UniProtKB-SubCell"/>
</dbReference>
<evidence type="ECO:0000256" key="6">
    <source>
        <dbReference type="ARBA" id="ARBA00023157"/>
    </source>
</evidence>
<feature type="signal peptide" evidence="9">
    <location>
        <begin position="1"/>
        <end position="18"/>
    </location>
</feature>
<feature type="domain" description="X8" evidence="10">
    <location>
        <begin position="22"/>
        <end position="105"/>
    </location>
</feature>
<evidence type="ECO:0000256" key="1">
    <source>
        <dbReference type="ARBA" id="ARBA00004609"/>
    </source>
</evidence>
<keyword evidence="12" id="KW-1185">Reference proteome</keyword>
<dbReference type="Pfam" id="PF07983">
    <property type="entry name" value="X8"/>
    <property type="match status" value="1"/>
</dbReference>
<gene>
    <name evidence="11" type="ORF">RJ641_015132</name>
</gene>
<dbReference type="AlphaFoldDB" id="A0AAN8V0Q7"/>
<dbReference type="EMBL" id="JBAMMX010000021">
    <property type="protein sequence ID" value="KAK6919228.1"/>
    <property type="molecule type" value="Genomic_DNA"/>
</dbReference>
<evidence type="ECO:0000256" key="3">
    <source>
        <dbReference type="ARBA" id="ARBA00022622"/>
    </source>
</evidence>
<protein>
    <submittedName>
        <fullName evidence="11">X8 domain</fullName>
    </submittedName>
</protein>
<evidence type="ECO:0000256" key="2">
    <source>
        <dbReference type="ARBA" id="ARBA00022475"/>
    </source>
</evidence>
<keyword evidence="2" id="KW-1003">Cell membrane</keyword>
<sequence>MMLVSLLIVLYVAIQSDAQQQVWCVASPGASSVALQKGLDWACYNGADCSNIQPNQPCYEPNTVKDHASYAFNSYYQKFKKIGGTCSFGNAAITTNTDPSKVMVFAILISFPDSKVQEAWNN</sequence>
<evidence type="ECO:0000256" key="4">
    <source>
        <dbReference type="ARBA" id="ARBA00022729"/>
    </source>
</evidence>
<keyword evidence="3" id="KW-0336">GPI-anchor</keyword>
<dbReference type="GO" id="GO:0009506">
    <property type="term" value="C:plasmodesma"/>
    <property type="evidence" value="ECO:0007669"/>
    <property type="project" value="UniProtKB-ARBA"/>
</dbReference>
<reference evidence="11 12" key="1">
    <citation type="submission" date="2023-12" db="EMBL/GenBank/DDBJ databases">
        <title>A high-quality genome assembly for Dillenia turbinata (Dilleniales).</title>
        <authorList>
            <person name="Chanderbali A."/>
        </authorList>
    </citation>
    <scope>NUCLEOTIDE SEQUENCE [LARGE SCALE GENOMIC DNA]</scope>
    <source>
        <strain evidence="11">LSX21</strain>
        <tissue evidence="11">Leaf</tissue>
    </source>
</reference>
<accession>A0AAN8V0Q7</accession>
<evidence type="ECO:0000256" key="5">
    <source>
        <dbReference type="ARBA" id="ARBA00023136"/>
    </source>
</evidence>
<dbReference type="PANTHER" id="PTHR31044">
    <property type="entry name" value="BETA-1,3 GLUCANASE"/>
    <property type="match status" value="1"/>
</dbReference>
<evidence type="ECO:0000256" key="9">
    <source>
        <dbReference type="SAM" id="SignalP"/>
    </source>
</evidence>
<evidence type="ECO:0000256" key="8">
    <source>
        <dbReference type="ARBA" id="ARBA00023288"/>
    </source>
</evidence>
<organism evidence="11 12">
    <name type="scientific">Dillenia turbinata</name>
    <dbReference type="NCBI Taxonomy" id="194707"/>
    <lineage>
        <taxon>Eukaryota</taxon>
        <taxon>Viridiplantae</taxon>
        <taxon>Streptophyta</taxon>
        <taxon>Embryophyta</taxon>
        <taxon>Tracheophyta</taxon>
        <taxon>Spermatophyta</taxon>
        <taxon>Magnoliopsida</taxon>
        <taxon>eudicotyledons</taxon>
        <taxon>Gunneridae</taxon>
        <taxon>Pentapetalae</taxon>
        <taxon>Dilleniales</taxon>
        <taxon>Dilleniaceae</taxon>
        <taxon>Dillenia</taxon>
    </lineage>
</organism>
<comment type="subcellular location">
    <subcellularLocation>
        <location evidence="1">Cell membrane</location>
        <topology evidence="1">Lipid-anchor</topology>
        <topology evidence="1">GPI-anchor</topology>
    </subcellularLocation>
</comment>
<evidence type="ECO:0000313" key="11">
    <source>
        <dbReference type="EMBL" id="KAK6919228.1"/>
    </source>
</evidence>
<keyword evidence="7" id="KW-0325">Glycoprotein</keyword>
<dbReference type="Gene3D" id="1.20.58.1040">
    <property type="match status" value="1"/>
</dbReference>
<evidence type="ECO:0000259" key="10">
    <source>
        <dbReference type="SMART" id="SM00768"/>
    </source>
</evidence>
<keyword evidence="5" id="KW-0472">Membrane</keyword>
<dbReference type="InterPro" id="IPR044788">
    <property type="entry name" value="X8_dom_prot"/>
</dbReference>
<dbReference type="InterPro" id="IPR012946">
    <property type="entry name" value="X8"/>
</dbReference>
<comment type="caution">
    <text evidence="11">The sequence shown here is derived from an EMBL/GenBank/DDBJ whole genome shotgun (WGS) entry which is preliminary data.</text>
</comment>
<feature type="chain" id="PRO_5042904876" evidence="9">
    <location>
        <begin position="19"/>
        <end position="122"/>
    </location>
</feature>
<keyword evidence="8" id="KW-0449">Lipoprotein</keyword>
<keyword evidence="6" id="KW-1015">Disulfide bond</keyword>